<dbReference type="Pfam" id="PF13522">
    <property type="entry name" value="GATase_6"/>
    <property type="match status" value="1"/>
</dbReference>
<dbReference type="InterPro" id="IPR029055">
    <property type="entry name" value="Ntn_hydrolases_N"/>
</dbReference>
<dbReference type="Gene3D" id="3.60.20.10">
    <property type="entry name" value="Glutamine Phosphoribosylpyrophosphate, subunit 1, domain 1"/>
    <property type="match status" value="1"/>
</dbReference>
<dbReference type="InterPro" id="IPR005855">
    <property type="entry name" value="GFAT"/>
</dbReference>
<dbReference type="CDD" id="cd05009">
    <property type="entry name" value="SIS_GlmS_GlmD_2"/>
    <property type="match status" value="1"/>
</dbReference>
<gene>
    <name evidence="8 11" type="primary">glmS</name>
    <name evidence="11" type="ORF">NE686_15110</name>
</gene>
<dbReference type="InterPro" id="IPR035490">
    <property type="entry name" value="GlmS/FrlB_SIS"/>
</dbReference>
<sequence>MCGIVGYVGNKNAQEIILQGLEKLEYRGYDSSGIAVNGKGHIEYKKLKGRLSVLENYLKERPLVGNVGIGHTRWATHGAPSDVNSHPHLNEQETIAVVHNGIIENYSVLKEELIKKGYKFKSQTDTEVVVHLLDSLYDGDLLSTVFKATERLRGAYALGVISSNNPDELVAVRKESPLVVGVGNGESFIASDIPALLKYTKDVYFLENGEIVHLTKDNVKIYDKDKNQVRREIFTVDWDIEAASKGGYDHFMLKEIYEQPRAIKETLLRRLDDNGRIVLDDINLTKEDLDKISKIYIVACGTAYHAGLVGRYAIERFAKIPVEPDVASEFRYREPFIDENTLLIAVSQSGETADTLAAIREAKSKGARILSITNVVGSSVARESDDVFYTWAGPEIAVASTKAYTTQLVALYMVALHMANIKKSISEDYYFEIIEKMKALPDKVEEIFKKSDEIKKIAEIIKDKNSVFYIGRGLDYQTSMEGALKLKEISYIHTEAFAAGELKHGTIALIEKETPVIAVASQDYLYEKMVSNIQEVKARGAYAIAIVKEGLDESLNHADETIYIPEVDNILAPVLTVVPTQLLAYYTSVIKGNDVDKPRNLAKSVTVE</sequence>
<feature type="active site" description="Nucleophile; for GATase activity" evidence="8">
    <location>
        <position position="2"/>
    </location>
</feature>
<dbReference type="InterPro" id="IPR047084">
    <property type="entry name" value="GFAT_N"/>
</dbReference>
<keyword evidence="7" id="KW-0315">Glutamine amidotransferase</keyword>
<reference evidence="11 12" key="1">
    <citation type="submission" date="2022-06" db="EMBL/GenBank/DDBJ databases">
        <title>Isolation of gut microbiota from human fecal samples.</title>
        <authorList>
            <person name="Pamer E.G."/>
            <person name="Barat B."/>
            <person name="Waligurski E."/>
            <person name="Medina S."/>
            <person name="Paddock L."/>
            <person name="Mostad J."/>
        </authorList>
    </citation>
    <scope>NUCLEOTIDE SEQUENCE [LARGE SCALE GENOMIC DNA]</scope>
    <source>
        <strain evidence="11 12">DFI.7.95</strain>
    </source>
</reference>
<dbReference type="Gene3D" id="3.40.50.10490">
    <property type="entry name" value="Glucose-6-phosphate isomerase like protein, domain 1"/>
    <property type="match status" value="2"/>
</dbReference>
<evidence type="ECO:0000256" key="6">
    <source>
        <dbReference type="ARBA" id="ARBA00022737"/>
    </source>
</evidence>
<protein>
    <recommendedName>
        <fullName evidence="3 8">Glutamine--fructose-6-phosphate aminotransferase [isomerizing]</fullName>
        <ecNumber evidence="2 8">2.6.1.16</ecNumber>
    </recommendedName>
    <alternativeName>
        <fullName evidence="8">D-fructose-6-phosphate amidotransferase</fullName>
    </alternativeName>
    <alternativeName>
        <fullName evidence="8">GFAT</fullName>
    </alternativeName>
    <alternativeName>
        <fullName evidence="8">Glucosamine-6-phosphate synthase</fullName>
    </alternativeName>
    <alternativeName>
        <fullName evidence="8">Hexosephosphate aminotransferase</fullName>
    </alternativeName>
    <alternativeName>
        <fullName evidence="8">L-glutamine--D-fructose-6-phosphate amidotransferase</fullName>
    </alternativeName>
</protein>
<evidence type="ECO:0000256" key="8">
    <source>
        <dbReference type="HAMAP-Rule" id="MF_00164"/>
    </source>
</evidence>
<dbReference type="EC" id="2.6.1.16" evidence="2 8"/>
<keyword evidence="5 8" id="KW-0808">Transferase</keyword>
<dbReference type="CDD" id="cd00714">
    <property type="entry name" value="GFAT"/>
    <property type="match status" value="1"/>
</dbReference>
<dbReference type="InterPro" id="IPR046348">
    <property type="entry name" value="SIS_dom_sf"/>
</dbReference>
<comment type="function">
    <text evidence="8">Catalyzes the first step in hexosamine metabolism, converting fructose-6P into glucosamine-6P using glutamine as a nitrogen source.</text>
</comment>
<evidence type="ECO:0000256" key="7">
    <source>
        <dbReference type="ARBA" id="ARBA00022962"/>
    </source>
</evidence>
<dbReference type="SUPFAM" id="SSF56235">
    <property type="entry name" value="N-terminal nucleophile aminohydrolases (Ntn hydrolases)"/>
    <property type="match status" value="1"/>
</dbReference>
<dbReference type="HAMAP" id="MF_00164">
    <property type="entry name" value="GlmS"/>
    <property type="match status" value="1"/>
</dbReference>
<keyword evidence="4 8" id="KW-0032">Aminotransferase</keyword>
<dbReference type="PROSITE" id="PS51464">
    <property type="entry name" value="SIS"/>
    <property type="match status" value="2"/>
</dbReference>
<dbReference type="GO" id="GO:0004360">
    <property type="term" value="F:glutamine-fructose-6-phosphate transaminase (isomerizing) activity"/>
    <property type="evidence" value="ECO:0007669"/>
    <property type="project" value="UniProtKB-EC"/>
</dbReference>
<comment type="subunit">
    <text evidence="8">Homodimer.</text>
</comment>
<dbReference type="RefSeq" id="WP_256312176.1">
    <property type="nucleotide sequence ID" value="NZ_JANGAC010000012.1"/>
</dbReference>
<evidence type="ECO:0000256" key="4">
    <source>
        <dbReference type="ARBA" id="ARBA00022576"/>
    </source>
</evidence>
<dbReference type="PROSITE" id="PS51278">
    <property type="entry name" value="GATASE_TYPE_2"/>
    <property type="match status" value="1"/>
</dbReference>
<dbReference type="Pfam" id="PF01380">
    <property type="entry name" value="SIS"/>
    <property type="match status" value="2"/>
</dbReference>
<dbReference type="InterPro" id="IPR017932">
    <property type="entry name" value="GATase_2_dom"/>
</dbReference>
<dbReference type="PANTHER" id="PTHR10937">
    <property type="entry name" value="GLUCOSAMINE--FRUCTOSE-6-PHOSPHATE AMINOTRANSFERASE, ISOMERIZING"/>
    <property type="match status" value="1"/>
</dbReference>
<keyword evidence="8" id="KW-0963">Cytoplasm</keyword>
<evidence type="ECO:0000256" key="1">
    <source>
        <dbReference type="ARBA" id="ARBA00001031"/>
    </source>
</evidence>
<dbReference type="CDD" id="cd05008">
    <property type="entry name" value="SIS_GlmS_GlmD_1"/>
    <property type="match status" value="1"/>
</dbReference>
<dbReference type="NCBIfam" id="TIGR01135">
    <property type="entry name" value="glmS"/>
    <property type="match status" value="1"/>
</dbReference>
<evidence type="ECO:0000313" key="11">
    <source>
        <dbReference type="EMBL" id="MCQ4924430.1"/>
    </source>
</evidence>
<proteinExistence type="inferred from homology"/>
<feature type="initiator methionine" description="Removed" evidence="8">
    <location>
        <position position="1"/>
    </location>
</feature>
<name>A0ABT1SD78_9FIRM</name>
<evidence type="ECO:0000259" key="10">
    <source>
        <dbReference type="PROSITE" id="PS51464"/>
    </source>
</evidence>
<dbReference type="PANTHER" id="PTHR10937:SF0">
    <property type="entry name" value="GLUTAMINE--FRUCTOSE-6-PHOSPHATE TRANSAMINASE (ISOMERIZING)"/>
    <property type="match status" value="1"/>
</dbReference>
<evidence type="ECO:0000313" key="12">
    <source>
        <dbReference type="Proteomes" id="UP001524478"/>
    </source>
</evidence>
<feature type="domain" description="SIS" evidence="10">
    <location>
        <begin position="457"/>
        <end position="598"/>
    </location>
</feature>
<feature type="domain" description="SIS" evidence="10">
    <location>
        <begin position="285"/>
        <end position="424"/>
    </location>
</feature>
<organism evidence="11 12">
    <name type="scientific">Tissierella carlieri</name>
    <dbReference type="NCBI Taxonomy" id="689904"/>
    <lineage>
        <taxon>Bacteria</taxon>
        <taxon>Bacillati</taxon>
        <taxon>Bacillota</taxon>
        <taxon>Tissierellia</taxon>
        <taxon>Tissierellales</taxon>
        <taxon>Tissierellaceae</taxon>
        <taxon>Tissierella</taxon>
    </lineage>
</organism>
<evidence type="ECO:0000256" key="3">
    <source>
        <dbReference type="ARBA" id="ARBA00016090"/>
    </source>
</evidence>
<keyword evidence="12" id="KW-1185">Reference proteome</keyword>
<dbReference type="EMBL" id="JANGAC010000012">
    <property type="protein sequence ID" value="MCQ4924430.1"/>
    <property type="molecule type" value="Genomic_DNA"/>
</dbReference>
<feature type="domain" description="Glutamine amidotransferase type-2" evidence="9">
    <location>
        <begin position="2"/>
        <end position="217"/>
    </location>
</feature>
<comment type="catalytic activity">
    <reaction evidence="1 8">
        <text>D-fructose 6-phosphate + L-glutamine = D-glucosamine 6-phosphate + L-glutamate</text>
        <dbReference type="Rhea" id="RHEA:13237"/>
        <dbReference type="ChEBI" id="CHEBI:29985"/>
        <dbReference type="ChEBI" id="CHEBI:58359"/>
        <dbReference type="ChEBI" id="CHEBI:58725"/>
        <dbReference type="ChEBI" id="CHEBI:61527"/>
        <dbReference type="EC" id="2.6.1.16"/>
    </reaction>
</comment>
<comment type="subcellular location">
    <subcellularLocation>
        <location evidence="8">Cytoplasm</location>
    </subcellularLocation>
</comment>
<evidence type="ECO:0000256" key="5">
    <source>
        <dbReference type="ARBA" id="ARBA00022679"/>
    </source>
</evidence>
<dbReference type="InterPro" id="IPR035466">
    <property type="entry name" value="GlmS/AgaS_SIS"/>
</dbReference>
<dbReference type="InterPro" id="IPR001347">
    <property type="entry name" value="SIS_dom"/>
</dbReference>
<accession>A0ABT1SD78</accession>
<evidence type="ECO:0000256" key="2">
    <source>
        <dbReference type="ARBA" id="ARBA00012916"/>
    </source>
</evidence>
<keyword evidence="6" id="KW-0677">Repeat</keyword>
<feature type="active site" description="For Fru-6P isomerization activity" evidence="8">
    <location>
        <position position="603"/>
    </location>
</feature>
<dbReference type="Proteomes" id="UP001524478">
    <property type="component" value="Unassembled WGS sequence"/>
</dbReference>
<comment type="caution">
    <text evidence="11">The sequence shown here is derived from an EMBL/GenBank/DDBJ whole genome shotgun (WGS) entry which is preliminary data.</text>
</comment>
<dbReference type="NCBIfam" id="NF001484">
    <property type="entry name" value="PRK00331.1"/>
    <property type="match status" value="1"/>
</dbReference>
<evidence type="ECO:0000259" key="9">
    <source>
        <dbReference type="PROSITE" id="PS51278"/>
    </source>
</evidence>
<dbReference type="SUPFAM" id="SSF53697">
    <property type="entry name" value="SIS domain"/>
    <property type="match status" value="1"/>
</dbReference>